<comment type="similarity">
    <text evidence="16">Belongs to the COP1 family.</text>
</comment>
<evidence type="ECO:0000256" key="6">
    <source>
        <dbReference type="ARBA" id="ARBA00022490"/>
    </source>
</evidence>
<evidence type="ECO:0000256" key="10">
    <source>
        <dbReference type="ARBA" id="ARBA00022737"/>
    </source>
</evidence>
<evidence type="ECO:0000256" key="16">
    <source>
        <dbReference type="ARBA" id="ARBA00060985"/>
    </source>
</evidence>
<dbReference type="InterPro" id="IPR019775">
    <property type="entry name" value="WD40_repeat_CS"/>
</dbReference>
<dbReference type="InterPro" id="IPR013083">
    <property type="entry name" value="Znf_RING/FYVE/PHD"/>
</dbReference>
<dbReference type="GO" id="GO:0032436">
    <property type="term" value="P:positive regulation of proteasomal ubiquitin-dependent protein catabolic process"/>
    <property type="evidence" value="ECO:0007669"/>
    <property type="project" value="Ensembl"/>
</dbReference>
<reference evidence="26" key="2">
    <citation type="submission" date="2025-09" db="UniProtKB">
        <authorList>
            <consortium name="Ensembl"/>
        </authorList>
    </citation>
    <scope>IDENTIFICATION</scope>
</reference>
<evidence type="ECO:0000256" key="20">
    <source>
        <dbReference type="ARBA" id="ARBA00080543"/>
    </source>
</evidence>
<evidence type="ECO:0000256" key="15">
    <source>
        <dbReference type="ARBA" id="ARBA00023242"/>
    </source>
</evidence>
<dbReference type="SMART" id="SM00184">
    <property type="entry name" value="RING"/>
    <property type="match status" value="1"/>
</dbReference>
<dbReference type="PROSITE" id="PS00518">
    <property type="entry name" value="ZF_RING_1"/>
    <property type="match status" value="1"/>
</dbReference>
<feature type="repeat" description="WD" evidence="22">
    <location>
        <begin position="491"/>
        <end position="533"/>
    </location>
</feature>
<dbReference type="PROSITE" id="PS50082">
    <property type="entry name" value="WD_REPEATS_2"/>
    <property type="match status" value="2"/>
</dbReference>
<dbReference type="Gene3D" id="2.130.10.10">
    <property type="entry name" value="YVTN repeat-like/Quinoprotein amine dehydrogenase"/>
    <property type="match status" value="1"/>
</dbReference>
<dbReference type="SUPFAM" id="SSF57850">
    <property type="entry name" value="RING/U-box"/>
    <property type="match status" value="1"/>
</dbReference>
<keyword evidence="27" id="KW-1185">Reference proteome</keyword>
<dbReference type="GO" id="GO:0010212">
    <property type="term" value="P:response to ionizing radiation"/>
    <property type="evidence" value="ECO:0007669"/>
    <property type="project" value="Ensembl"/>
</dbReference>
<feature type="repeat" description="WD" evidence="22">
    <location>
        <begin position="577"/>
        <end position="617"/>
    </location>
</feature>
<keyword evidence="10" id="KW-0677">Repeat</keyword>
<evidence type="ECO:0000256" key="11">
    <source>
        <dbReference type="ARBA" id="ARBA00022771"/>
    </source>
</evidence>
<dbReference type="GeneTree" id="ENSGT00920000149161"/>
<name>A0A8D0L5H1_SPHPU</name>
<feature type="region of interest" description="Disordered" evidence="24">
    <location>
        <begin position="1"/>
        <end position="25"/>
    </location>
</feature>
<accession>A0A8D0L5H1</accession>
<keyword evidence="14 23" id="KW-0175">Coiled coil</keyword>
<keyword evidence="12" id="KW-0833">Ubl conjugation pathway</keyword>
<feature type="region of interest" description="Disordered" evidence="24">
    <location>
        <begin position="70"/>
        <end position="100"/>
    </location>
</feature>
<evidence type="ECO:0000256" key="8">
    <source>
        <dbReference type="ARBA" id="ARBA00022679"/>
    </source>
</evidence>
<dbReference type="EC" id="2.3.2.27" evidence="5"/>
<dbReference type="Ensembl" id="ENSSPUT00000010816.1">
    <property type="protein sequence ID" value="ENSSPUP00000010154.1"/>
    <property type="gene ID" value="ENSSPUG00000007826.1"/>
</dbReference>
<dbReference type="PROSITE" id="PS00678">
    <property type="entry name" value="WD_REPEATS_1"/>
    <property type="match status" value="1"/>
</dbReference>
<dbReference type="Proteomes" id="UP000694392">
    <property type="component" value="Unplaced"/>
</dbReference>
<comment type="pathway">
    <text evidence="4">Protein modification; protein ubiquitination.</text>
</comment>
<evidence type="ECO:0000256" key="14">
    <source>
        <dbReference type="ARBA" id="ARBA00023054"/>
    </source>
</evidence>
<dbReference type="CDD" id="cd00200">
    <property type="entry name" value="WD40"/>
    <property type="match status" value="1"/>
</dbReference>
<sequence>MSGSRQPPHPPAGGPGSSAAAAAAATSVASASSSSAVSPGASSSGALGAPARPVLVAAAVSGSSSAAASGLSRLPGAARPGGGAGGGSSASSGSGSRKRPLLTPLSNGLLNSYEDKSNDFVCPICFDMIEEAYMTKCGHSFCYKCIHQSLEDNNRCPKCNYVVDNIDHLYPNFLVNELILKQKQRFEEKRFKLDHSNGHRWQIFQDLLGTDQDNLDLANVNLMLELLVQKKKQLEAESHAAQLQILMEFLKVARRNKREQLEQIQKELSVLEEDIKRVEEMSGLYSPVSEDSTVPQFEAPSPSHSSIIDSTEYSQPPGFSGSSQTKKQQWYNSTLASRRKRLTAHFEDLEQCYFSTRMTRVSEDSRTTSQLDEFQECLSKFTRYNSVRPLATLSYASDLYNGSSIVSSIEFDRDCDYFAIAGVTKKIKVYEYGTVIQDAVDIHYPENEMTCNSKISCISWSSYHKNLLASSDYEGTVILWDGFTGQRSKVYQEHEKRCWSVDFNLMDPKLLASGSDDAKVKLWSTNLDNSVASIEAKANVCCVKFSPSSRYHLAFGCADHCVHYYDLRNTKQPIMVFKGHRKAVSYAKFVSGEEIVSASTDSQLKLWNVGKPHCLRSFKGHINEKNFVGLASNGDYIACGSENNSLYLYYKGLSKTLLTFKFDTVKSVLDKDRKEDDTNEFVSAVCWRALPDGVSFLLVFLNIAHG</sequence>
<dbReference type="FunFam" id="3.30.40.10:FF:000222">
    <property type="entry name" value="E3 ubiquitin-protein ligase COP1 isoform X2"/>
    <property type="match status" value="1"/>
</dbReference>
<evidence type="ECO:0000256" key="17">
    <source>
        <dbReference type="ARBA" id="ARBA00070608"/>
    </source>
</evidence>
<evidence type="ECO:0000256" key="7">
    <source>
        <dbReference type="ARBA" id="ARBA00022574"/>
    </source>
</evidence>
<reference evidence="26" key="1">
    <citation type="submission" date="2025-08" db="UniProtKB">
        <authorList>
            <consortium name="Ensembl"/>
        </authorList>
    </citation>
    <scope>IDENTIFICATION</scope>
</reference>
<dbReference type="Pfam" id="PF13923">
    <property type="entry name" value="zf-C3HC4_2"/>
    <property type="match status" value="1"/>
</dbReference>
<dbReference type="CDD" id="cd16504">
    <property type="entry name" value="RING-HC_COP1"/>
    <property type="match status" value="1"/>
</dbReference>
<dbReference type="GO" id="GO:0043161">
    <property type="term" value="P:proteasome-mediated ubiquitin-dependent protein catabolic process"/>
    <property type="evidence" value="ECO:0007669"/>
    <property type="project" value="Ensembl"/>
</dbReference>
<evidence type="ECO:0000313" key="26">
    <source>
        <dbReference type="Ensembl" id="ENSSPUP00000010154.1"/>
    </source>
</evidence>
<protein>
    <recommendedName>
        <fullName evidence="17">E3 ubiquitin-protein ligase COP1</fullName>
        <ecNumber evidence="5">2.3.2.27</ecNumber>
    </recommendedName>
    <alternativeName>
        <fullName evidence="19">Constitutive photomorphogenesis protein 1 homolog</fullName>
    </alternativeName>
    <alternativeName>
        <fullName evidence="18">RING finger and WD repeat domain protein 2</fullName>
    </alternativeName>
    <alternativeName>
        <fullName evidence="20">RING-type E3 ubiquitin transferase RFWD2</fullName>
    </alternativeName>
</protein>
<keyword evidence="8" id="KW-0808">Transferase</keyword>
<dbReference type="InterPro" id="IPR036322">
    <property type="entry name" value="WD40_repeat_dom_sf"/>
</dbReference>
<dbReference type="SUPFAM" id="SSF50978">
    <property type="entry name" value="WD40 repeat-like"/>
    <property type="match status" value="1"/>
</dbReference>
<evidence type="ECO:0000256" key="4">
    <source>
        <dbReference type="ARBA" id="ARBA00004906"/>
    </source>
</evidence>
<evidence type="ECO:0000256" key="1">
    <source>
        <dbReference type="ARBA" id="ARBA00000900"/>
    </source>
</evidence>
<dbReference type="PANTHER" id="PTHR44080:SF1">
    <property type="entry name" value="E3 UBIQUITIN-PROTEIN LIGASE COP1"/>
    <property type="match status" value="1"/>
</dbReference>
<dbReference type="Gene3D" id="3.30.40.10">
    <property type="entry name" value="Zinc/RING finger domain, C3HC4 (zinc finger)"/>
    <property type="match status" value="1"/>
</dbReference>
<feature type="domain" description="RING-type" evidence="25">
    <location>
        <begin position="122"/>
        <end position="160"/>
    </location>
</feature>
<gene>
    <name evidence="26" type="primary">COP1</name>
</gene>
<dbReference type="GO" id="GO:0016607">
    <property type="term" value="C:nuclear speck"/>
    <property type="evidence" value="ECO:0007669"/>
    <property type="project" value="UniProtKB-SubCell"/>
</dbReference>
<dbReference type="Pfam" id="PF00400">
    <property type="entry name" value="WD40"/>
    <property type="match status" value="5"/>
</dbReference>
<keyword evidence="11 21" id="KW-0863">Zinc-finger</keyword>
<evidence type="ECO:0000256" key="2">
    <source>
        <dbReference type="ARBA" id="ARBA00004324"/>
    </source>
</evidence>
<evidence type="ECO:0000259" key="25">
    <source>
        <dbReference type="PROSITE" id="PS50089"/>
    </source>
</evidence>
<dbReference type="InterPro" id="IPR001841">
    <property type="entry name" value="Znf_RING"/>
</dbReference>
<dbReference type="GO" id="GO:0008270">
    <property type="term" value="F:zinc ion binding"/>
    <property type="evidence" value="ECO:0007669"/>
    <property type="project" value="UniProtKB-KW"/>
</dbReference>
<evidence type="ECO:0000256" key="18">
    <source>
        <dbReference type="ARBA" id="ARBA00079096"/>
    </source>
</evidence>
<dbReference type="GO" id="GO:0005737">
    <property type="term" value="C:cytoplasm"/>
    <property type="evidence" value="ECO:0007669"/>
    <property type="project" value="UniProtKB-SubCell"/>
</dbReference>
<evidence type="ECO:0000256" key="9">
    <source>
        <dbReference type="ARBA" id="ARBA00022723"/>
    </source>
</evidence>
<dbReference type="FunFam" id="2.130.10.10:FF:000090">
    <property type="entry name" value="E3 ubiquitin-protein ligase RFWD2 isoform X1"/>
    <property type="match status" value="1"/>
</dbReference>
<keyword evidence="9" id="KW-0479">Metal-binding</keyword>
<dbReference type="InterPro" id="IPR001680">
    <property type="entry name" value="WD40_rpt"/>
</dbReference>
<dbReference type="GO" id="GO:0061630">
    <property type="term" value="F:ubiquitin protein ligase activity"/>
    <property type="evidence" value="ECO:0007669"/>
    <property type="project" value="UniProtKB-EC"/>
</dbReference>
<dbReference type="InterPro" id="IPR042755">
    <property type="entry name" value="COP1"/>
</dbReference>
<organism evidence="26 27">
    <name type="scientific">Sphenodon punctatus</name>
    <name type="common">Tuatara</name>
    <name type="synonym">Hatteria punctata</name>
    <dbReference type="NCBI Taxonomy" id="8508"/>
    <lineage>
        <taxon>Eukaryota</taxon>
        <taxon>Metazoa</taxon>
        <taxon>Chordata</taxon>
        <taxon>Craniata</taxon>
        <taxon>Vertebrata</taxon>
        <taxon>Euteleostomi</taxon>
        <taxon>Lepidosauria</taxon>
        <taxon>Sphenodontia</taxon>
        <taxon>Sphenodontidae</taxon>
        <taxon>Sphenodon</taxon>
    </lineage>
</organism>
<dbReference type="AlphaFoldDB" id="A0A8D0L5H1"/>
<evidence type="ECO:0000256" key="3">
    <source>
        <dbReference type="ARBA" id="ARBA00004496"/>
    </source>
</evidence>
<dbReference type="InterPro" id="IPR017907">
    <property type="entry name" value="Znf_RING_CS"/>
</dbReference>
<keyword evidence="6" id="KW-0963">Cytoplasm</keyword>
<comment type="subcellular location">
    <subcellularLocation>
        <location evidence="3">Cytoplasm</location>
    </subcellularLocation>
    <subcellularLocation>
        <location evidence="2">Nucleus speckle</location>
    </subcellularLocation>
</comment>
<evidence type="ECO:0000256" key="19">
    <source>
        <dbReference type="ARBA" id="ARBA00079529"/>
    </source>
</evidence>
<dbReference type="PANTHER" id="PTHR44080">
    <property type="entry name" value="E3 UBIQUITIN-PROTEIN LIGASE COP1"/>
    <property type="match status" value="1"/>
</dbReference>
<evidence type="ECO:0000256" key="12">
    <source>
        <dbReference type="ARBA" id="ARBA00022786"/>
    </source>
</evidence>
<dbReference type="InterPro" id="IPR015943">
    <property type="entry name" value="WD40/YVTN_repeat-like_dom_sf"/>
</dbReference>
<feature type="compositionally biased region" description="Gly residues" evidence="24">
    <location>
        <begin position="79"/>
        <end position="88"/>
    </location>
</feature>
<feature type="coiled-coil region" evidence="23">
    <location>
        <begin position="217"/>
        <end position="281"/>
    </location>
</feature>
<evidence type="ECO:0000313" key="27">
    <source>
        <dbReference type="Proteomes" id="UP000694392"/>
    </source>
</evidence>
<keyword evidence="15" id="KW-0539">Nucleus</keyword>
<dbReference type="OMA" id="CWRQMSN"/>
<feature type="region of interest" description="Disordered" evidence="24">
    <location>
        <begin position="287"/>
        <end position="307"/>
    </location>
</feature>
<evidence type="ECO:0000256" key="24">
    <source>
        <dbReference type="SAM" id="MobiDB-lite"/>
    </source>
</evidence>
<evidence type="ECO:0000256" key="22">
    <source>
        <dbReference type="PROSITE-ProRule" id="PRU00221"/>
    </source>
</evidence>
<evidence type="ECO:0000256" key="5">
    <source>
        <dbReference type="ARBA" id="ARBA00012483"/>
    </source>
</evidence>
<evidence type="ECO:0000256" key="23">
    <source>
        <dbReference type="SAM" id="Coils"/>
    </source>
</evidence>
<keyword evidence="7 22" id="KW-0853">WD repeat</keyword>
<proteinExistence type="inferred from homology"/>
<evidence type="ECO:0000256" key="21">
    <source>
        <dbReference type="PROSITE-ProRule" id="PRU00175"/>
    </source>
</evidence>
<evidence type="ECO:0000256" key="13">
    <source>
        <dbReference type="ARBA" id="ARBA00022833"/>
    </source>
</evidence>
<dbReference type="GO" id="GO:0031464">
    <property type="term" value="C:Cul4A-RING E3 ubiquitin ligase complex"/>
    <property type="evidence" value="ECO:0007669"/>
    <property type="project" value="Ensembl"/>
</dbReference>
<keyword evidence="13" id="KW-0862">Zinc</keyword>
<dbReference type="PROSITE" id="PS50089">
    <property type="entry name" value="ZF_RING_2"/>
    <property type="match status" value="1"/>
</dbReference>
<dbReference type="SMART" id="SM00320">
    <property type="entry name" value="WD40"/>
    <property type="match status" value="6"/>
</dbReference>
<comment type="catalytic activity">
    <reaction evidence="1">
        <text>S-ubiquitinyl-[E2 ubiquitin-conjugating enzyme]-L-cysteine + [acceptor protein]-L-lysine = [E2 ubiquitin-conjugating enzyme]-L-cysteine + N(6)-ubiquitinyl-[acceptor protein]-L-lysine.</text>
        <dbReference type="EC" id="2.3.2.27"/>
    </reaction>
</comment>